<feature type="transmembrane region" description="Helical" evidence="1">
    <location>
        <begin position="12"/>
        <end position="30"/>
    </location>
</feature>
<dbReference type="InterPro" id="IPR045625">
    <property type="entry name" value="DUF6427"/>
</dbReference>
<dbReference type="KEGG" id="tje:TJEJU_3987"/>
<keyword evidence="1" id="KW-1133">Transmembrane helix</keyword>
<feature type="transmembrane region" description="Helical" evidence="1">
    <location>
        <begin position="67"/>
        <end position="99"/>
    </location>
</feature>
<dbReference type="AlphaFoldDB" id="A0A238UEY6"/>
<name>A0A238UEY6_9FLAO</name>
<feature type="transmembrane region" description="Helical" evidence="1">
    <location>
        <begin position="119"/>
        <end position="145"/>
    </location>
</feature>
<dbReference type="EMBL" id="LT899436">
    <property type="protein sequence ID" value="SNR17615.1"/>
    <property type="molecule type" value="Genomic_DNA"/>
</dbReference>
<dbReference type="Pfam" id="PF19992">
    <property type="entry name" value="DUF6427"/>
    <property type="match status" value="1"/>
</dbReference>
<accession>A0A238UEY6</accession>
<reference evidence="2 3" key="1">
    <citation type="submission" date="2017-07" db="EMBL/GenBank/DDBJ databases">
        <authorList>
            <person name="Sun Z.S."/>
            <person name="Albrecht U."/>
            <person name="Echele G."/>
            <person name="Lee C.C."/>
        </authorList>
    </citation>
    <scope>NUCLEOTIDE SEQUENCE [LARGE SCALE GENOMIC DNA]</scope>
    <source>
        <strain evidence="3">type strain: KCTC 22618</strain>
    </source>
</reference>
<feature type="transmembrane region" description="Helical" evidence="1">
    <location>
        <begin position="281"/>
        <end position="299"/>
    </location>
</feature>
<evidence type="ECO:0000313" key="3">
    <source>
        <dbReference type="Proteomes" id="UP000215214"/>
    </source>
</evidence>
<protein>
    <submittedName>
        <fullName evidence="2">Uncharacterized protein</fullName>
    </submittedName>
</protein>
<keyword evidence="1" id="KW-0472">Membrane</keyword>
<feature type="transmembrane region" description="Helical" evidence="1">
    <location>
        <begin position="36"/>
        <end position="55"/>
    </location>
</feature>
<organism evidence="2 3">
    <name type="scientific">Tenacibaculum jejuense</name>
    <dbReference type="NCBI Taxonomy" id="584609"/>
    <lineage>
        <taxon>Bacteria</taxon>
        <taxon>Pseudomonadati</taxon>
        <taxon>Bacteroidota</taxon>
        <taxon>Flavobacteriia</taxon>
        <taxon>Flavobacteriales</taxon>
        <taxon>Flavobacteriaceae</taxon>
        <taxon>Tenacibaculum</taxon>
    </lineage>
</organism>
<evidence type="ECO:0000256" key="1">
    <source>
        <dbReference type="SAM" id="Phobius"/>
    </source>
</evidence>
<feature type="transmembrane region" description="Helical" evidence="1">
    <location>
        <begin position="201"/>
        <end position="221"/>
    </location>
</feature>
<feature type="transmembrane region" description="Helical" evidence="1">
    <location>
        <begin position="258"/>
        <end position="274"/>
    </location>
</feature>
<evidence type="ECO:0000313" key="2">
    <source>
        <dbReference type="EMBL" id="SNR17615.1"/>
    </source>
</evidence>
<sequence>MLTNFFSTTKPVNSMFIIGLFACYVVTSFFTNYIDVVNIPLFLWFLTLFGIVNFVNSRNNLTFDNSYFFLFFCILLGFFPEVFKINTLFYSNLILIIYIRRVYSFQSSKNIIKKLFDSGFWIGISFLIEPYTLLFFPLTFIGILVHEHIDVRRIFTPIIGFSVPIILYFTYCFWYSELENFYNLLSWKTNYDFSIYNTSRYIILFSLLLILITLASILKTPKTFRVKNTFRKSWILICFHFFFSLVLVVLLSERSGTELLYIIFPAALIIANGFELFQKKWYSDIILIGILSASLLSYFS</sequence>
<keyword evidence="3" id="KW-1185">Reference proteome</keyword>
<keyword evidence="1" id="KW-0812">Transmembrane</keyword>
<dbReference type="Proteomes" id="UP000215214">
    <property type="component" value="Chromosome TJEJU"/>
</dbReference>
<gene>
    <name evidence="2" type="ORF">TJEJU_3987</name>
</gene>
<proteinExistence type="predicted"/>
<feature type="transmembrane region" description="Helical" evidence="1">
    <location>
        <begin position="233"/>
        <end position="252"/>
    </location>
</feature>
<feature type="transmembrane region" description="Helical" evidence="1">
    <location>
        <begin position="154"/>
        <end position="176"/>
    </location>
</feature>
<dbReference type="RefSeq" id="WP_095074810.1">
    <property type="nucleotide sequence ID" value="NZ_LT899436.1"/>
</dbReference>